<accession>A0AA39WX13</accession>
<dbReference type="EMBL" id="JAULSU010000003">
    <property type="protein sequence ID" value="KAK0622815.1"/>
    <property type="molecule type" value="Genomic_DNA"/>
</dbReference>
<proteinExistence type="predicted"/>
<dbReference type="Proteomes" id="UP001175000">
    <property type="component" value="Unassembled WGS sequence"/>
</dbReference>
<evidence type="ECO:0000313" key="1">
    <source>
        <dbReference type="EMBL" id="KAK0622815.1"/>
    </source>
</evidence>
<comment type="caution">
    <text evidence="1">The sequence shown here is derived from an EMBL/GenBank/DDBJ whole genome shotgun (WGS) entry which is preliminary data.</text>
</comment>
<keyword evidence="2" id="KW-1185">Reference proteome</keyword>
<organism evidence="1 2">
    <name type="scientific">Immersiella caudata</name>
    <dbReference type="NCBI Taxonomy" id="314043"/>
    <lineage>
        <taxon>Eukaryota</taxon>
        <taxon>Fungi</taxon>
        <taxon>Dikarya</taxon>
        <taxon>Ascomycota</taxon>
        <taxon>Pezizomycotina</taxon>
        <taxon>Sordariomycetes</taxon>
        <taxon>Sordariomycetidae</taxon>
        <taxon>Sordariales</taxon>
        <taxon>Lasiosphaeriaceae</taxon>
        <taxon>Immersiella</taxon>
    </lineage>
</organism>
<sequence>MRVSKGTIPLSFNTLARRGSFLTPLAICSNLTDLPQTEFSDLFLKPGIGGNIFSNYRVNLAEPSIITFPSPETAPRQNPKLVSQQHVFNISLTTVPPECLSRPTAEPKNQKAQCSVSSPCQLSDTAKVRPRVTTSEWFMGTMGSESDSPLNRLCIVAPFTGPKARATRSSTWLCRMNIAGWLGSSTIGGFNKKNKQRDMVPTADIDCCDLCHPDFDHIRLAYVKTGPTSWNRTRVEGQKD</sequence>
<evidence type="ECO:0000313" key="2">
    <source>
        <dbReference type="Proteomes" id="UP001175000"/>
    </source>
</evidence>
<dbReference type="AlphaFoldDB" id="A0AA39WX13"/>
<reference evidence="1" key="1">
    <citation type="submission" date="2023-06" db="EMBL/GenBank/DDBJ databases">
        <title>Genome-scale phylogeny and comparative genomics of the fungal order Sordariales.</title>
        <authorList>
            <consortium name="Lawrence Berkeley National Laboratory"/>
            <person name="Hensen N."/>
            <person name="Bonometti L."/>
            <person name="Westerberg I."/>
            <person name="Brannstrom I.O."/>
            <person name="Guillou S."/>
            <person name="Cros-Aarteil S."/>
            <person name="Calhoun S."/>
            <person name="Haridas S."/>
            <person name="Kuo A."/>
            <person name="Mondo S."/>
            <person name="Pangilinan J."/>
            <person name="Riley R."/>
            <person name="Labutti K."/>
            <person name="Andreopoulos B."/>
            <person name="Lipzen A."/>
            <person name="Chen C."/>
            <person name="Yanf M."/>
            <person name="Daum C."/>
            <person name="Ng V."/>
            <person name="Clum A."/>
            <person name="Steindorff A."/>
            <person name="Ohm R."/>
            <person name="Martin F."/>
            <person name="Silar P."/>
            <person name="Natvig D."/>
            <person name="Lalanne C."/>
            <person name="Gautier V."/>
            <person name="Ament-Velasquez S.L."/>
            <person name="Kruys A."/>
            <person name="Hutchinson M.I."/>
            <person name="Powell A.J."/>
            <person name="Barry K."/>
            <person name="Miller A.N."/>
            <person name="Grigoriev I.V."/>
            <person name="Debuchy R."/>
            <person name="Gladieux P."/>
            <person name="Thoren M.H."/>
            <person name="Johannesson H."/>
        </authorList>
    </citation>
    <scope>NUCLEOTIDE SEQUENCE</scope>
    <source>
        <strain evidence="1">CBS 606.72</strain>
    </source>
</reference>
<protein>
    <submittedName>
        <fullName evidence="1">Uncharacterized protein</fullName>
    </submittedName>
</protein>
<gene>
    <name evidence="1" type="ORF">B0T14DRAFT_153666</name>
</gene>
<name>A0AA39WX13_9PEZI</name>